<evidence type="ECO:0000259" key="7">
    <source>
        <dbReference type="Pfam" id="PF22770"/>
    </source>
</evidence>
<keyword evidence="3" id="KW-0539">Nucleus</keyword>
<dbReference type="AlphaFoldDB" id="A0A4Y7LPQ1"/>
<feature type="domain" description="POPLD" evidence="6">
    <location>
        <begin position="403"/>
        <end position="494"/>
    </location>
</feature>
<feature type="compositionally biased region" description="Basic residues" evidence="4">
    <location>
        <begin position="81"/>
        <end position="93"/>
    </location>
</feature>
<organism evidence="8">
    <name type="scientific">Eubosmina coregoni</name>
    <dbReference type="NCBI Taxonomy" id="186181"/>
    <lineage>
        <taxon>Eukaryota</taxon>
        <taxon>Metazoa</taxon>
        <taxon>Ecdysozoa</taxon>
        <taxon>Arthropoda</taxon>
        <taxon>Crustacea</taxon>
        <taxon>Branchiopoda</taxon>
        <taxon>Diplostraca</taxon>
        <taxon>Cladocera</taxon>
        <taxon>Anomopoda</taxon>
        <taxon>Bosminidae</taxon>
        <taxon>Eubosmina</taxon>
    </lineage>
</organism>
<sequence>MAVAEKFPEDLSIIRFASARAREIGVLTNLIENPKTTKLIFQKLPCHMRRRAMSHNPKRMPRRLREAHKNQMEKSGEIKQPKRPRRKYRRRPSRLLEEYKKRSSNHTWLETHIWFAKRFHMTKKWDYHLANRSCARSHRFCYRSLAQHCILLDISYLCCIEIKGSQQNIIHGLSSLCDPKTGLTFAAASSIKGNREGRVMVFKRGHTSSNPPIGLVNYLWRYQDTETDDRILWIWSHPAFRLQLSNELESVFVQETGVKVARIQVNRFRLRGPKATSVLSALLKPETQEAVHSLPPGFVIGVEVRDPRTILPQSRRAKAEQEAESVVPLTLPFVPDWSRSSLWDTTLREEIAQVRKTLPDHVLNKRRSEILVPGSELPIQPDERQIPIIIIKASNEGKSAVSGYDIILPAGWATAFWLPLIYSGGHAGGLNDVASMNYEHQICRDLVFEIDSDAGKASAEERKMELMEEYFRKPPKTRTNFIKLATPSPFINPWSLLVDNWMDRNQSCQEPSSFAVLRDKKLLQTLSLQKPLTLANSILAEPFLVPVTVRVRHGCPHDFSMICLPLADDKVLSVIVEPVHLDPAAKERKTLRAQHATDLKALAKKRKANEKNPDKKKEYSSASIVATFKEKMRTLWMPPKCNLKTSFVRPIAGFVMQGDFALAEGQGVGRGFLAVGALPLVRKALVLVRNPGTNLYMWADVELCI</sequence>
<dbReference type="PANTHER" id="PTHR22731:SF3">
    <property type="entry name" value="RIBONUCLEASES P_MRP PROTEIN SUBUNIT POP1"/>
    <property type="match status" value="1"/>
</dbReference>
<evidence type="ECO:0000259" key="5">
    <source>
        <dbReference type="Pfam" id="PF06978"/>
    </source>
</evidence>
<gene>
    <name evidence="8" type="primary">EOG090X07PD</name>
</gene>
<name>A0A4Y7LPQ1_9CRUS</name>
<evidence type="ECO:0000256" key="2">
    <source>
        <dbReference type="ARBA" id="ARBA00022694"/>
    </source>
</evidence>
<dbReference type="InterPro" id="IPR039182">
    <property type="entry name" value="Pop1"/>
</dbReference>
<feature type="region of interest" description="Disordered" evidence="4">
    <location>
        <begin position="53"/>
        <end position="96"/>
    </location>
</feature>
<evidence type="ECO:0000256" key="4">
    <source>
        <dbReference type="SAM" id="MobiDB-lite"/>
    </source>
</evidence>
<dbReference type="InterPro" id="IPR012590">
    <property type="entry name" value="POPLD_dom"/>
</dbReference>
<dbReference type="Pfam" id="PF08170">
    <property type="entry name" value="POPLD"/>
    <property type="match status" value="1"/>
</dbReference>
<dbReference type="GO" id="GO:0005655">
    <property type="term" value="C:nucleolar ribonuclease P complex"/>
    <property type="evidence" value="ECO:0007669"/>
    <property type="project" value="InterPro"/>
</dbReference>
<evidence type="ECO:0000256" key="1">
    <source>
        <dbReference type="ARBA" id="ARBA00004123"/>
    </source>
</evidence>
<dbReference type="GO" id="GO:0001682">
    <property type="term" value="P:tRNA 5'-leader removal"/>
    <property type="evidence" value="ECO:0007669"/>
    <property type="project" value="InterPro"/>
</dbReference>
<keyword evidence="2" id="KW-0819">tRNA processing</keyword>
<feature type="compositionally biased region" description="Basic and acidic residues" evidence="4">
    <location>
        <begin position="63"/>
        <end position="80"/>
    </location>
</feature>
<dbReference type="Pfam" id="PF22770">
    <property type="entry name" value="POP1_C"/>
    <property type="match status" value="1"/>
</dbReference>
<accession>A0A4Y7LPQ1</accession>
<dbReference type="Pfam" id="PF06978">
    <property type="entry name" value="POP1_N"/>
    <property type="match status" value="2"/>
</dbReference>
<feature type="domain" description="Pop1 N-terminal" evidence="5">
    <location>
        <begin position="98"/>
        <end position="164"/>
    </location>
</feature>
<dbReference type="SUPFAM" id="SSF103025">
    <property type="entry name" value="Folate-binding domain"/>
    <property type="match status" value="1"/>
</dbReference>
<comment type="subcellular location">
    <subcellularLocation>
        <location evidence="1">Nucleus</location>
    </subcellularLocation>
</comment>
<dbReference type="GO" id="GO:0000172">
    <property type="term" value="C:ribonuclease MRP complex"/>
    <property type="evidence" value="ECO:0007669"/>
    <property type="project" value="InterPro"/>
</dbReference>
<reference evidence="8" key="1">
    <citation type="submission" date="2018-08" db="EMBL/GenBank/DDBJ databases">
        <authorList>
            <person name="Cornetti L."/>
        </authorList>
    </citation>
    <scope>NUCLEOTIDE SEQUENCE</scope>
    <source>
        <strain evidence="8">FI-BAL1-1</strain>
    </source>
</reference>
<proteinExistence type="evidence at transcript level"/>
<dbReference type="EMBL" id="LR000233">
    <property type="protein sequence ID" value="SVE69852.1"/>
    <property type="molecule type" value="mRNA"/>
</dbReference>
<dbReference type="InterPro" id="IPR009723">
    <property type="entry name" value="Pop1_N"/>
</dbReference>
<evidence type="ECO:0000313" key="8">
    <source>
        <dbReference type="EMBL" id="SVE69852.1"/>
    </source>
</evidence>
<dbReference type="InterPro" id="IPR055079">
    <property type="entry name" value="POP1_C"/>
</dbReference>
<evidence type="ECO:0000256" key="3">
    <source>
        <dbReference type="ARBA" id="ARBA00023242"/>
    </source>
</evidence>
<feature type="domain" description="Pop1 N-terminal" evidence="5">
    <location>
        <begin position="16"/>
        <end position="90"/>
    </location>
</feature>
<evidence type="ECO:0000259" key="6">
    <source>
        <dbReference type="Pfam" id="PF08170"/>
    </source>
</evidence>
<protein>
    <submittedName>
        <fullName evidence="8">EOG090X07PD</fullName>
    </submittedName>
</protein>
<feature type="domain" description="POP1 C-terminal" evidence="7">
    <location>
        <begin position="544"/>
        <end position="703"/>
    </location>
</feature>
<feature type="compositionally biased region" description="Basic residues" evidence="4">
    <location>
        <begin position="53"/>
        <end position="62"/>
    </location>
</feature>
<dbReference type="PANTHER" id="PTHR22731">
    <property type="entry name" value="RIBONUCLEASES P/MRP PROTEIN SUBUNIT POP1"/>
    <property type="match status" value="1"/>
</dbReference>